<evidence type="ECO:0000256" key="5">
    <source>
        <dbReference type="ARBA" id="ARBA00023136"/>
    </source>
</evidence>
<feature type="transmembrane region" description="Helical" evidence="6">
    <location>
        <begin position="349"/>
        <end position="369"/>
    </location>
</feature>
<keyword evidence="5 6" id="KW-0472">Membrane</keyword>
<reference evidence="7" key="1">
    <citation type="submission" date="2021-03" db="EMBL/GenBank/DDBJ databases">
        <authorList>
            <person name="Tagirdzhanova G."/>
        </authorList>
    </citation>
    <scope>NUCLEOTIDE SEQUENCE</scope>
</reference>
<keyword evidence="4 6" id="KW-1133">Transmembrane helix</keyword>
<evidence type="ECO:0000313" key="8">
    <source>
        <dbReference type="Proteomes" id="UP000664521"/>
    </source>
</evidence>
<dbReference type="InterPro" id="IPR023395">
    <property type="entry name" value="MCP_dom_sf"/>
</dbReference>
<evidence type="ECO:0000256" key="2">
    <source>
        <dbReference type="ARBA" id="ARBA00022692"/>
    </source>
</evidence>
<feature type="transmembrane region" description="Helical" evidence="6">
    <location>
        <begin position="144"/>
        <end position="164"/>
    </location>
</feature>
<dbReference type="SUPFAM" id="SSF103506">
    <property type="entry name" value="Mitochondrial carrier"/>
    <property type="match status" value="1"/>
</dbReference>
<dbReference type="AlphaFoldDB" id="A0A8H3EM04"/>
<organism evidence="7 8">
    <name type="scientific">Heterodermia speciosa</name>
    <dbReference type="NCBI Taxonomy" id="116794"/>
    <lineage>
        <taxon>Eukaryota</taxon>
        <taxon>Fungi</taxon>
        <taxon>Dikarya</taxon>
        <taxon>Ascomycota</taxon>
        <taxon>Pezizomycotina</taxon>
        <taxon>Lecanoromycetes</taxon>
        <taxon>OSLEUM clade</taxon>
        <taxon>Lecanoromycetidae</taxon>
        <taxon>Caliciales</taxon>
        <taxon>Physciaceae</taxon>
        <taxon>Heterodermia</taxon>
    </lineage>
</organism>
<keyword evidence="3" id="KW-0496">Mitochondrion</keyword>
<comment type="caution">
    <text evidence="7">The sequence shown here is derived from an EMBL/GenBank/DDBJ whole genome shotgun (WGS) entry which is preliminary data.</text>
</comment>
<evidence type="ECO:0000313" key="7">
    <source>
        <dbReference type="EMBL" id="CAF9905361.1"/>
    </source>
</evidence>
<evidence type="ECO:0000256" key="3">
    <source>
        <dbReference type="ARBA" id="ARBA00022792"/>
    </source>
</evidence>
<dbReference type="GO" id="GO:0016020">
    <property type="term" value="C:membrane"/>
    <property type="evidence" value="ECO:0007669"/>
    <property type="project" value="UniProtKB-SubCell"/>
</dbReference>
<name>A0A8H3EM04_9LECA</name>
<feature type="transmembrane region" description="Helical" evidence="6">
    <location>
        <begin position="263"/>
        <end position="286"/>
    </location>
</feature>
<evidence type="ECO:0000256" key="4">
    <source>
        <dbReference type="ARBA" id="ARBA00022989"/>
    </source>
</evidence>
<feature type="transmembrane region" description="Helical" evidence="6">
    <location>
        <begin position="176"/>
        <end position="197"/>
    </location>
</feature>
<dbReference type="EMBL" id="CAJPDS010000003">
    <property type="protein sequence ID" value="CAF9905361.1"/>
    <property type="molecule type" value="Genomic_DNA"/>
</dbReference>
<gene>
    <name evidence="7" type="ORF">HETSPECPRED_004967</name>
</gene>
<feature type="transmembrane region" description="Helical" evidence="6">
    <location>
        <begin position="218"/>
        <end position="243"/>
    </location>
</feature>
<protein>
    <submittedName>
        <fullName evidence="7">Uncharacterized protein</fullName>
    </submittedName>
</protein>
<dbReference type="OrthoDB" id="2896006at2759"/>
<evidence type="ECO:0000256" key="1">
    <source>
        <dbReference type="ARBA" id="ARBA00004370"/>
    </source>
</evidence>
<keyword evidence="3" id="KW-0999">Mitochondrion inner membrane</keyword>
<accession>A0A8H3EM04</accession>
<dbReference type="Proteomes" id="UP000664521">
    <property type="component" value="Unassembled WGS sequence"/>
</dbReference>
<feature type="transmembrane region" description="Helical" evidence="6">
    <location>
        <begin position="39"/>
        <end position="61"/>
    </location>
</feature>
<sequence>MSGLAHHLLKRGLDATHQNLYQGAVQSNDGDNHDRLKSIPAWGIITLWVTLLLFIFVHFVITYTYGTIVATLAIIETPTATAFAVEPAESDETDAPLLSGDQKIPAPTSSPEPELFLIKTKPITSKIRTTVKHLRAQAGPWSRFRGLHVAIVYHLAYALLFNFFSSFSRSPLAQSLFAVATHTILSRLNMTWTHIVMSNPSPKSWYRRFPSLKSGSKVFLPTAIWAAAEQLALYIPALMFGTYGLERYAEDPSHYRDVAPEVFASDVSQVFICALVALFIVFAIVFPAQVTLTRVQASMLPEEDESIVPFDRSFGGRVEPAVVGGNGCVSMLDAWKTFDWAARIRLIKLYVKVIALQIFTTLIFIGVFVGEARLIMGDDFNKVVRKAHDGLRH</sequence>
<keyword evidence="2 6" id="KW-0812">Transmembrane</keyword>
<keyword evidence="8" id="KW-1185">Reference proteome</keyword>
<comment type="subcellular location">
    <subcellularLocation>
        <location evidence="1">Membrane</location>
    </subcellularLocation>
</comment>
<evidence type="ECO:0000256" key="6">
    <source>
        <dbReference type="SAM" id="Phobius"/>
    </source>
</evidence>
<proteinExistence type="predicted"/>